<protein>
    <submittedName>
        <fullName evidence="5">Uncharacterized protein</fullName>
    </submittedName>
</protein>
<feature type="region of interest" description="Disordered" evidence="2">
    <location>
        <begin position="466"/>
        <end position="486"/>
    </location>
</feature>
<dbReference type="SUPFAM" id="SSF69255">
    <property type="entry name" value="gp5 N-terminal domain-like"/>
    <property type="match status" value="1"/>
</dbReference>
<evidence type="ECO:0000256" key="1">
    <source>
        <dbReference type="ARBA" id="ARBA00005558"/>
    </source>
</evidence>
<feature type="domain" description="Gp5/Type VI secretion system Vgr protein OB-fold" evidence="3">
    <location>
        <begin position="388"/>
        <end position="452"/>
    </location>
</feature>
<dbReference type="Gene3D" id="4.10.220.110">
    <property type="match status" value="1"/>
</dbReference>
<dbReference type="Gene3D" id="3.55.50.10">
    <property type="entry name" value="Baseplate protein-like domains"/>
    <property type="match status" value="1"/>
</dbReference>
<dbReference type="InterPro" id="IPR054030">
    <property type="entry name" value="Gp5_Vgr_C"/>
</dbReference>
<evidence type="ECO:0000313" key="5">
    <source>
        <dbReference type="EMBL" id="AKT37018.1"/>
    </source>
</evidence>
<dbReference type="RefSeq" id="WP_050429444.1">
    <property type="nucleotide sequence ID" value="NZ_CP012159.1"/>
</dbReference>
<comment type="similarity">
    <text evidence="1">Belongs to the VgrG protein family.</text>
</comment>
<dbReference type="PATRIC" id="fig|52.7.peg.1220"/>
<gene>
    <name evidence="5" type="ORF">CMC5_011440</name>
</gene>
<organism evidence="5 6">
    <name type="scientific">Chondromyces crocatus</name>
    <dbReference type="NCBI Taxonomy" id="52"/>
    <lineage>
        <taxon>Bacteria</taxon>
        <taxon>Pseudomonadati</taxon>
        <taxon>Myxococcota</taxon>
        <taxon>Polyangia</taxon>
        <taxon>Polyangiales</taxon>
        <taxon>Polyangiaceae</taxon>
        <taxon>Chondromyces</taxon>
    </lineage>
</organism>
<dbReference type="NCBIfam" id="TIGR01646">
    <property type="entry name" value="vgr_GE"/>
    <property type="match status" value="1"/>
</dbReference>
<evidence type="ECO:0000259" key="4">
    <source>
        <dbReference type="Pfam" id="PF22178"/>
    </source>
</evidence>
<dbReference type="InterPro" id="IPR037026">
    <property type="entry name" value="Vgr_OB-fold_dom_sf"/>
</dbReference>
<dbReference type="KEGG" id="ccro:CMC5_011440"/>
<dbReference type="SUPFAM" id="SSF69279">
    <property type="entry name" value="Phage tail proteins"/>
    <property type="match status" value="2"/>
</dbReference>
<dbReference type="Pfam" id="PF22178">
    <property type="entry name" value="Gp5_trimer_C"/>
    <property type="match status" value="1"/>
</dbReference>
<dbReference type="Gene3D" id="2.30.110.50">
    <property type="match status" value="1"/>
</dbReference>
<dbReference type="InterPro" id="IPR006531">
    <property type="entry name" value="Gp5/Vgr_OB"/>
</dbReference>
<dbReference type="SUPFAM" id="SSF69349">
    <property type="entry name" value="Phage fibre proteins"/>
    <property type="match status" value="2"/>
</dbReference>
<dbReference type="OrthoDB" id="5478177at2"/>
<dbReference type="InterPro" id="IPR017847">
    <property type="entry name" value="T6SS_RhsGE_Vgr_subset"/>
</dbReference>
<dbReference type="Gene3D" id="2.40.50.230">
    <property type="entry name" value="Gp5 N-terminal domain"/>
    <property type="match status" value="1"/>
</dbReference>
<reference evidence="5 6" key="1">
    <citation type="submission" date="2015-07" db="EMBL/GenBank/DDBJ databases">
        <title>Genome analysis of myxobacterium Chondromyces crocatus Cm c5 reveals a high potential for natural compound synthesis and the genetic basis for the loss of fruiting body formation.</title>
        <authorList>
            <person name="Zaburannyi N."/>
            <person name="Bunk B."/>
            <person name="Maier J."/>
            <person name="Overmann J."/>
            <person name="Mueller R."/>
        </authorList>
    </citation>
    <scope>NUCLEOTIDE SEQUENCE [LARGE SCALE GENOMIC DNA]</scope>
    <source>
        <strain evidence="5 6">Cm c5</strain>
    </source>
</reference>
<dbReference type="Pfam" id="PF04717">
    <property type="entry name" value="Phage_base_V"/>
    <property type="match status" value="1"/>
</dbReference>
<evidence type="ECO:0000313" key="6">
    <source>
        <dbReference type="Proteomes" id="UP000067626"/>
    </source>
</evidence>
<dbReference type="STRING" id="52.CMC5_011440"/>
<dbReference type="Proteomes" id="UP000067626">
    <property type="component" value="Chromosome"/>
</dbReference>
<dbReference type="NCBIfam" id="TIGR03361">
    <property type="entry name" value="VI_Rhs_Vgr"/>
    <property type="match status" value="1"/>
</dbReference>
<evidence type="ECO:0000259" key="3">
    <source>
        <dbReference type="Pfam" id="PF04717"/>
    </source>
</evidence>
<dbReference type="InterPro" id="IPR006533">
    <property type="entry name" value="T6SS_Vgr_RhsGE"/>
</dbReference>
<dbReference type="EMBL" id="CP012159">
    <property type="protein sequence ID" value="AKT37018.1"/>
    <property type="molecule type" value="Genomic_DNA"/>
</dbReference>
<accession>A0A0K1E8W1</accession>
<evidence type="ECO:0000256" key="2">
    <source>
        <dbReference type="SAM" id="MobiDB-lite"/>
    </source>
</evidence>
<proteinExistence type="inferred from homology"/>
<name>A0A0K1E8W1_CHOCO</name>
<sequence length="751" mass="79919">MSDPHVRVLSTLAVEGKSYRVLAYELVEALAEPGFAACEVYDDDAPLPLPEEVIGRRARLTLSRSDGAQERAFDGTIVEAELAPDEDDVPALRLRVEPLLFRPGLRADCRIFQDKSGPDLVKEVLIEAGVPAGRQHWLLVESHPVRPYTVQYRETDLDFIQRILFEEGIYYAVRPGDGGETIAFCDHPDGMGEIAGATTLTFFEDFGFEGGADRVVHVSQTAAVRSDKAYLRDYDPERPSFTVEGKAEGTDEGPHTLEIYEYPARSTDDAEVERRTQVLLESVQAERDVIQGETGSLALAPGLRFTLEGHPYEPLNQELMVTRSRITGTDPSSFQAHVGRKPTYACAFWGVPTKTTRYRPPRRLRSAALPGAQTAVVCGAGGEEIHTDGSAQVKASFHWDRSGQKDENASRWIRTSQLTLGGSMLLPRVGWEVAVRHEGGDPDRPMVMGRMYNALTPPPYALPGGAAKSALQTATSPGGGSANELRMSDTKGAEEMFLGGSRDMSTDVKNNATESVANDHKKTVGGNQTESVTNSLTSAIGANQSIEIGGDQSINIETFHVDEVMGDHTLTIGGNRDLKVGGDHRVSVGGSSTTETGSNHIELVVGAVSHETLASLDHTVGTALVELAVGTRTVNVGGDRSEAIGLAKLIATRSGRGVDVGGSLDVKAVGAVAHVGSADRVEQSGGTFTELAVGAQIVKAGGNVTFEASGLLTLVMGASVLSLTPASVAVLGLSAKLDGEVTDLSIVVIDN</sequence>
<dbReference type="Pfam" id="PF05954">
    <property type="entry name" value="Phage_GPD"/>
    <property type="match status" value="1"/>
</dbReference>
<keyword evidence="6" id="KW-1185">Reference proteome</keyword>
<dbReference type="AlphaFoldDB" id="A0A0K1E8W1"/>
<feature type="domain" description="Gp5/Type VI secretion system Vgr C-terminal trimerisation" evidence="4">
    <location>
        <begin position="469"/>
        <end position="580"/>
    </location>
</feature>